<sequence>MQAYKTTGTIDRAGNLILAEPLNIPPGEVEIILLRSVTANPEPNGSAPEPSAEQPKKPASKLKSLRDLLDNAPPVPPDFNPDEARWEALKEKYDL</sequence>
<dbReference type="AlphaFoldDB" id="A0AAU8JHJ5"/>
<protein>
    <submittedName>
        <fullName evidence="2">Uncharacterized protein</fullName>
    </submittedName>
</protein>
<accession>A0AAU8JHJ5</accession>
<dbReference type="RefSeq" id="WP_354635679.1">
    <property type="nucleotide sequence ID" value="NZ_CP159837.1"/>
</dbReference>
<evidence type="ECO:0000313" key="2">
    <source>
        <dbReference type="EMBL" id="XCM38000.1"/>
    </source>
</evidence>
<feature type="region of interest" description="Disordered" evidence="1">
    <location>
        <begin position="39"/>
        <end position="83"/>
    </location>
</feature>
<name>A0AAU8JHJ5_9CYAN</name>
<dbReference type="EMBL" id="CP159837">
    <property type="protein sequence ID" value="XCM38000.1"/>
    <property type="molecule type" value="Genomic_DNA"/>
</dbReference>
<evidence type="ECO:0000256" key="1">
    <source>
        <dbReference type="SAM" id="MobiDB-lite"/>
    </source>
</evidence>
<proteinExistence type="predicted"/>
<reference evidence="2" key="1">
    <citation type="submission" date="2024-07" db="EMBL/GenBank/DDBJ databases">
        <authorList>
            <person name="Kim Y.J."/>
            <person name="Jeong J.Y."/>
        </authorList>
    </citation>
    <scope>NUCLEOTIDE SEQUENCE</scope>
    <source>
        <strain evidence="2">GIHE-MW2</strain>
    </source>
</reference>
<gene>
    <name evidence="2" type="ORF">ABWT76_000819</name>
</gene>
<organism evidence="2">
    <name type="scientific">Planktothricoides raciborskii GIHE-MW2</name>
    <dbReference type="NCBI Taxonomy" id="2792601"/>
    <lineage>
        <taxon>Bacteria</taxon>
        <taxon>Bacillati</taxon>
        <taxon>Cyanobacteriota</taxon>
        <taxon>Cyanophyceae</taxon>
        <taxon>Oscillatoriophycideae</taxon>
        <taxon>Oscillatoriales</taxon>
        <taxon>Oscillatoriaceae</taxon>
        <taxon>Planktothricoides</taxon>
    </lineage>
</organism>